<dbReference type="AlphaFoldDB" id="A0A1C6UXB2"/>
<evidence type="ECO:0000313" key="5">
    <source>
        <dbReference type="Proteomes" id="UP000199696"/>
    </source>
</evidence>
<dbReference type="InterPro" id="IPR052713">
    <property type="entry name" value="FeoA"/>
</dbReference>
<keyword evidence="5" id="KW-1185">Reference proteome</keyword>
<dbReference type="SMART" id="SM00899">
    <property type="entry name" value="FeoA"/>
    <property type="match status" value="1"/>
</dbReference>
<proteinExistence type="predicted"/>
<feature type="domain" description="Ferrous iron transporter FeoA-like" evidence="3">
    <location>
        <begin position="21"/>
        <end position="95"/>
    </location>
</feature>
<dbReference type="PANTHER" id="PTHR42954">
    <property type="entry name" value="FE(2+) TRANSPORT PROTEIN A"/>
    <property type="match status" value="1"/>
</dbReference>
<evidence type="ECO:0000256" key="2">
    <source>
        <dbReference type="SAM" id="MobiDB-lite"/>
    </source>
</evidence>
<dbReference type="InterPro" id="IPR007167">
    <property type="entry name" value="Fe-transptr_FeoA-like"/>
</dbReference>
<dbReference type="EMBL" id="FMHY01000002">
    <property type="protein sequence ID" value="SCL58660.1"/>
    <property type="molecule type" value="Genomic_DNA"/>
</dbReference>
<dbReference type="InterPro" id="IPR038157">
    <property type="entry name" value="FeoA_core_dom"/>
</dbReference>
<organism evidence="4 5">
    <name type="scientific">Micromonospora eburnea</name>
    <dbReference type="NCBI Taxonomy" id="227316"/>
    <lineage>
        <taxon>Bacteria</taxon>
        <taxon>Bacillati</taxon>
        <taxon>Actinomycetota</taxon>
        <taxon>Actinomycetes</taxon>
        <taxon>Micromonosporales</taxon>
        <taxon>Micromonosporaceae</taxon>
        <taxon>Micromonospora</taxon>
    </lineage>
</organism>
<dbReference type="SUPFAM" id="SSF50037">
    <property type="entry name" value="C-terminal domain of transcriptional repressors"/>
    <property type="match status" value="1"/>
</dbReference>
<dbReference type="Pfam" id="PF04023">
    <property type="entry name" value="FeoA"/>
    <property type="match status" value="1"/>
</dbReference>
<dbReference type="InterPro" id="IPR008988">
    <property type="entry name" value="Transcriptional_repressor_C"/>
</dbReference>
<reference evidence="5" key="1">
    <citation type="submission" date="2016-06" db="EMBL/GenBank/DDBJ databases">
        <authorList>
            <person name="Varghese N."/>
            <person name="Submissions Spin"/>
        </authorList>
    </citation>
    <scope>NUCLEOTIDE SEQUENCE [LARGE SCALE GENOMIC DNA]</scope>
    <source>
        <strain evidence="5">DSM 44814</strain>
    </source>
</reference>
<dbReference type="PANTHER" id="PTHR42954:SF2">
    <property type="entry name" value="FE(2+) TRANSPORT PROTEIN A"/>
    <property type="match status" value="1"/>
</dbReference>
<dbReference type="Proteomes" id="UP000199696">
    <property type="component" value="Unassembled WGS sequence"/>
</dbReference>
<evidence type="ECO:0000259" key="3">
    <source>
        <dbReference type="SMART" id="SM00899"/>
    </source>
</evidence>
<name>A0A1C6UXB2_9ACTN</name>
<dbReference type="Gene3D" id="2.30.30.90">
    <property type="match status" value="1"/>
</dbReference>
<protein>
    <submittedName>
        <fullName evidence="4">Ferrous iron transport protein A</fullName>
    </submittedName>
</protein>
<evidence type="ECO:0000313" key="4">
    <source>
        <dbReference type="EMBL" id="SCL58660.1"/>
    </source>
</evidence>
<evidence type="ECO:0000256" key="1">
    <source>
        <dbReference type="ARBA" id="ARBA00023004"/>
    </source>
</evidence>
<dbReference type="OrthoDB" id="3260514at2"/>
<dbReference type="RefSeq" id="WP_091120131.1">
    <property type="nucleotide sequence ID" value="NZ_FMHY01000002.1"/>
</dbReference>
<keyword evidence="1" id="KW-0408">Iron</keyword>
<accession>A0A1C6UXB2</accession>
<gene>
    <name evidence="4" type="ORF">GA0070604_3884</name>
</gene>
<dbReference type="STRING" id="227316.GA0070604_3884"/>
<sequence length="98" mass="10721">MDEVTTLGNARGSTRRDGPEQPLADLRPGDRATVVRVVSAASPAIARRLADLGFTPGTLVQVRRRAPLRDPVLYRLRDYDVCLRRAEAACVRVVGAPR</sequence>
<dbReference type="GO" id="GO:0046914">
    <property type="term" value="F:transition metal ion binding"/>
    <property type="evidence" value="ECO:0007669"/>
    <property type="project" value="InterPro"/>
</dbReference>
<feature type="compositionally biased region" description="Polar residues" evidence="2">
    <location>
        <begin position="1"/>
        <end position="12"/>
    </location>
</feature>
<feature type="region of interest" description="Disordered" evidence="2">
    <location>
        <begin position="1"/>
        <end position="28"/>
    </location>
</feature>